<proteinExistence type="predicted"/>
<name>A0A8J2JQG3_9HEXA</name>
<sequence length="81" mass="8763">MEEMKYPIMCLGIGPDSYSSPIVQCKPLLLIAAVHFGDGNCFHSPTQPVTPTPTVPAVETTHLINTHFSSLANLAPVFVLR</sequence>
<organism evidence="1 2">
    <name type="scientific">Allacma fusca</name>
    <dbReference type="NCBI Taxonomy" id="39272"/>
    <lineage>
        <taxon>Eukaryota</taxon>
        <taxon>Metazoa</taxon>
        <taxon>Ecdysozoa</taxon>
        <taxon>Arthropoda</taxon>
        <taxon>Hexapoda</taxon>
        <taxon>Collembola</taxon>
        <taxon>Symphypleona</taxon>
        <taxon>Sminthuridae</taxon>
        <taxon>Allacma</taxon>
    </lineage>
</organism>
<protein>
    <submittedName>
        <fullName evidence="1">Uncharacterized protein</fullName>
    </submittedName>
</protein>
<dbReference type="EMBL" id="CAJVCH010119128">
    <property type="protein sequence ID" value="CAG7725227.1"/>
    <property type="molecule type" value="Genomic_DNA"/>
</dbReference>
<dbReference type="AlphaFoldDB" id="A0A8J2JQG3"/>
<gene>
    <name evidence="1" type="ORF">AFUS01_LOCUS14196</name>
</gene>
<dbReference type="Proteomes" id="UP000708208">
    <property type="component" value="Unassembled WGS sequence"/>
</dbReference>
<keyword evidence="2" id="KW-1185">Reference proteome</keyword>
<reference evidence="1" key="1">
    <citation type="submission" date="2021-06" db="EMBL/GenBank/DDBJ databases">
        <authorList>
            <person name="Hodson N. C."/>
            <person name="Mongue J. A."/>
            <person name="Jaron S. K."/>
        </authorList>
    </citation>
    <scope>NUCLEOTIDE SEQUENCE</scope>
</reference>
<evidence type="ECO:0000313" key="2">
    <source>
        <dbReference type="Proteomes" id="UP000708208"/>
    </source>
</evidence>
<evidence type="ECO:0000313" key="1">
    <source>
        <dbReference type="EMBL" id="CAG7725227.1"/>
    </source>
</evidence>
<comment type="caution">
    <text evidence="1">The sequence shown here is derived from an EMBL/GenBank/DDBJ whole genome shotgun (WGS) entry which is preliminary data.</text>
</comment>
<accession>A0A8J2JQG3</accession>